<evidence type="ECO:0000256" key="1">
    <source>
        <dbReference type="SAM" id="Phobius"/>
    </source>
</evidence>
<evidence type="ECO:0000313" key="3">
    <source>
        <dbReference type="Proteomes" id="UP000177811"/>
    </source>
</evidence>
<keyword evidence="1" id="KW-1133">Transmembrane helix</keyword>
<accession>A0A1G2KPB0</accession>
<sequence>MTALAVIGFILMNLIGVALVPRLTAMGYIWYLVTLWGVWDMSEGVAGMSGIFLAIVTIAAAILDIFVLYAMSKKE</sequence>
<reference evidence="2 3" key="1">
    <citation type="journal article" date="2016" name="Nat. Commun.">
        <title>Thousands of microbial genomes shed light on interconnected biogeochemical processes in an aquifer system.</title>
        <authorList>
            <person name="Anantharaman K."/>
            <person name="Brown C.T."/>
            <person name="Hug L.A."/>
            <person name="Sharon I."/>
            <person name="Castelle C.J."/>
            <person name="Probst A.J."/>
            <person name="Thomas B.C."/>
            <person name="Singh A."/>
            <person name="Wilkins M.J."/>
            <person name="Karaoz U."/>
            <person name="Brodie E.L."/>
            <person name="Williams K.H."/>
            <person name="Hubbard S.S."/>
            <person name="Banfield J.F."/>
        </authorList>
    </citation>
    <scope>NUCLEOTIDE SEQUENCE [LARGE SCALE GENOMIC DNA]</scope>
</reference>
<feature type="transmembrane region" description="Helical" evidence="1">
    <location>
        <begin position="7"/>
        <end position="31"/>
    </location>
</feature>
<keyword evidence="1" id="KW-0472">Membrane</keyword>
<gene>
    <name evidence="2" type="ORF">A3C16_02805</name>
</gene>
<organism evidence="2 3">
    <name type="scientific">Candidatus Sungbacteria bacterium RIFCSPHIGHO2_02_FULL_51_29</name>
    <dbReference type="NCBI Taxonomy" id="1802273"/>
    <lineage>
        <taxon>Bacteria</taxon>
        <taxon>Candidatus Sungiibacteriota</taxon>
    </lineage>
</organism>
<evidence type="ECO:0000313" key="2">
    <source>
        <dbReference type="EMBL" id="OHA01236.1"/>
    </source>
</evidence>
<dbReference type="Proteomes" id="UP000177811">
    <property type="component" value="Unassembled WGS sequence"/>
</dbReference>
<keyword evidence="1" id="KW-0812">Transmembrane</keyword>
<comment type="caution">
    <text evidence="2">The sequence shown here is derived from an EMBL/GenBank/DDBJ whole genome shotgun (WGS) entry which is preliminary data.</text>
</comment>
<dbReference type="EMBL" id="MHQL01000067">
    <property type="protein sequence ID" value="OHA01236.1"/>
    <property type="molecule type" value="Genomic_DNA"/>
</dbReference>
<protein>
    <submittedName>
        <fullName evidence="2">Uncharacterized protein</fullName>
    </submittedName>
</protein>
<name>A0A1G2KPB0_9BACT</name>
<proteinExistence type="predicted"/>
<dbReference type="AlphaFoldDB" id="A0A1G2KPB0"/>
<feature type="transmembrane region" description="Helical" evidence="1">
    <location>
        <begin position="51"/>
        <end position="71"/>
    </location>
</feature>